<proteinExistence type="predicted"/>
<dbReference type="Pfam" id="PF13432">
    <property type="entry name" value="TPR_16"/>
    <property type="match status" value="2"/>
</dbReference>
<dbReference type="RefSeq" id="WP_179644109.1">
    <property type="nucleotide sequence ID" value="NZ_BAAAYY010000016.1"/>
</dbReference>
<protein>
    <submittedName>
        <fullName evidence="1">Tetratricopeptide (TPR) repeat protein</fullName>
    </submittedName>
</protein>
<dbReference type="InterPro" id="IPR011990">
    <property type="entry name" value="TPR-like_helical_dom_sf"/>
</dbReference>
<evidence type="ECO:0000313" key="1">
    <source>
        <dbReference type="EMBL" id="NYE48295.1"/>
    </source>
</evidence>
<dbReference type="Proteomes" id="UP000589036">
    <property type="component" value="Unassembled WGS sequence"/>
</dbReference>
<gene>
    <name evidence="1" type="ORF">HDA32_003415</name>
</gene>
<dbReference type="Gene3D" id="1.25.40.10">
    <property type="entry name" value="Tetratricopeptide repeat domain"/>
    <property type="match status" value="1"/>
</dbReference>
<reference evidence="1 2" key="1">
    <citation type="submission" date="2020-07" db="EMBL/GenBank/DDBJ databases">
        <title>Sequencing the genomes of 1000 actinobacteria strains.</title>
        <authorList>
            <person name="Klenk H.-P."/>
        </authorList>
    </citation>
    <scope>NUCLEOTIDE SEQUENCE [LARGE SCALE GENOMIC DNA]</scope>
    <source>
        <strain evidence="1 2">CXB654</strain>
    </source>
</reference>
<sequence>MTATHGASASDAASDGPDYASLCDQARDLAESGHLKRAAQVYEQVLAGEDPRYRARAALGLAVVRHDSGDVGAAREADLIAIGTGHPEFAPRAAYHLAVSYEGAGADQEAREAWRRVLDFGNNRYTPAAHHGLARLAEERGDVEGARGHWERVLAADEAAIVPEAARDYAERLLARGAVDAAADVVHRGLAVGEHPGLRMLLGAVHVEWAIGEFGAAVADAGDAARDGVPVDPGTAGAAVELLARLLAVRGDADGAGEAWEHGLAHPVPEVGDEVRARLRRGFLAPDPESAERAGADGDAAAAWWDPYIEAAVAQDNVPLLTGELFLAVNQIYTRLAVPLAGNETHAAVLREAIEQAVRTPGEYVWGRALHDDFRERLRRAAGSGADVLPEGWPDA</sequence>
<dbReference type="AlphaFoldDB" id="A0A852TY80"/>
<organism evidence="1 2">
    <name type="scientific">Spinactinospora alkalitolerans</name>
    <dbReference type="NCBI Taxonomy" id="687207"/>
    <lineage>
        <taxon>Bacteria</taxon>
        <taxon>Bacillati</taxon>
        <taxon>Actinomycetota</taxon>
        <taxon>Actinomycetes</taxon>
        <taxon>Streptosporangiales</taxon>
        <taxon>Nocardiopsidaceae</taxon>
        <taxon>Spinactinospora</taxon>
    </lineage>
</organism>
<comment type="caution">
    <text evidence="1">The sequence shown here is derived from an EMBL/GenBank/DDBJ whole genome shotgun (WGS) entry which is preliminary data.</text>
</comment>
<dbReference type="EMBL" id="JACCCC010000001">
    <property type="protein sequence ID" value="NYE48295.1"/>
    <property type="molecule type" value="Genomic_DNA"/>
</dbReference>
<name>A0A852TY80_9ACTN</name>
<keyword evidence="2" id="KW-1185">Reference proteome</keyword>
<dbReference type="SUPFAM" id="SSF48452">
    <property type="entry name" value="TPR-like"/>
    <property type="match status" value="1"/>
</dbReference>
<evidence type="ECO:0000313" key="2">
    <source>
        <dbReference type="Proteomes" id="UP000589036"/>
    </source>
</evidence>
<accession>A0A852TY80</accession>